<dbReference type="Gene3D" id="2.60.120.370">
    <property type="entry name" value="YhcH/YjgK/YiaL"/>
    <property type="match status" value="1"/>
</dbReference>
<dbReference type="AlphaFoldDB" id="A0A926EL06"/>
<protein>
    <submittedName>
        <fullName evidence="1">YhcH/YjgK/YiaL family protein</fullName>
    </submittedName>
</protein>
<comment type="caution">
    <text evidence="1">The sequence shown here is derived from an EMBL/GenBank/DDBJ whole genome shotgun (WGS) entry which is preliminary data.</text>
</comment>
<dbReference type="RefSeq" id="WP_262394139.1">
    <property type="nucleotide sequence ID" value="NZ_JACRTD010000001.1"/>
</dbReference>
<dbReference type="InterPro" id="IPR037012">
    <property type="entry name" value="NanQ/TabA/YiaL_sf"/>
</dbReference>
<reference evidence="1" key="1">
    <citation type="submission" date="2020-08" db="EMBL/GenBank/DDBJ databases">
        <title>Genome public.</title>
        <authorList>
            <person name="Liu C."/>
            <person name="Sun Q."/>
        </authorList>
    </citation>
    <scope>NUCLEOTIDE SEQUENCE</scope>
    <source>
        <strain evidence="1">NSJ-64</strain>
    </source>
</reference>
<name>A0A926EL06_9FIRM</name>
<organism evidence="1 2">
    <name type="scientific">Youxingia wuxianensis</name>
    <dbReference type="NCBI Taxonomy" id="2763678"/>
    <lineage>
        <taxon>Bacteria</taxon>
        <taxon>Bacillati</taxon>
        <taxon>Bacillota</taxon>
        <taxon>Clostridia</taxon>
        <taxon>Eubacteriales</taxon>
        <taxon>Oscillospiraceae</taxon>
        <taxon>Youxingia</taxon>
    </lineage>
</organism>
<sequence length="150" mass="17006">MYGTRIELAKKYNYLDEKFQTAYEFLSRKDLDQLEIGTIPLCEGVYAMVQEYHSVPAHTARFETHDDHFDVQYVLSGQEYFGLARREGLVSDGEKDQENDVVFYKEPTISGGVVLLPGDFIVVAPEDAHKPRCSVGDGCVVRKIVVKIKL</sequence>
<evidence type="ECO:0000313" key="1">
    <source>
        <dbReference type="EMBL" id="MBC8584315.1"/>
    </source>
</evidence>
<dbReference type="Proteomes" id="UP000623678">
    <property type="component" value="Unassembled WGS sequence"/>
</dbReference>
<evidence type="ECO:0000313" key="2">
    <source>
        <dbReference type="Proteomes" id="UP000623678"/>
    </source>
</evidence>
<dbReference type="GO" id="GO:0005829">
    <property type="term" value="C:cytosol"/>
    <property type="evidence" value="ECO:0007669"/>
    <property type="project" value="TreeGrafter"/>
</dbReference>
<dbReference type="PANTHER" id="PTHR34986">
    <property type="entry name" value="EVOLVED BETA-GALACTOSIDASE SUBUNIT BETA"/>
    <property type="match status" value="1"/>
</dbReference>
<dbReference type="Pfam" id="PF04074">
    <property type="entry name" value="DUF386"/>
    <property type="match status" value="1"/>
</dbReference>
<keyword evidence="2" id="KW-1185">Reference proteome</keyword>
<dbReference type="PANTHER" id="PTHR34986:SF1">
    <property type="entry name" value="PROTEIN YIAL"/>
    <property type="match status" value="1"/>
</dbReference>
<dbReference type="NCBIfam" id="TIGR00022">
    <property type="entry name" value="YhcH/YjgK/YiaL family protein"/>
    <property type="match status" value="1"/>
</dbReference>
<accession>A0A926EL06</accession>
<gene>
    <name evidence="1" type="ORF">H8705_01800</name>
</gene>
<dbReference type="SUPFAM" id="SSF51197">
    <property type="entry name" value="Clavaminate synthase-like"/>
    <property type="match status" value="1"/>
</dbReference>
<dbReference type="EMBL" id="JACRTD010000001">
    <property type="protein sequence ID" value="MBC8584315.1"/>
    <property type="molecule type" value="Genomic_DNA"/>
</dbReference>
<proteinExistence type="predicted"/>
<dbReference type="InterPro" id="IPR004375">
    <property type="entry name" value="NanQ/TabA/YiaL"/>
</dbReference>